<proteinExistence type="predicted"/>
<name>A0A2N6UFY7_9LACT</name>
<dbReference type="PANTHER" id="PTHR46797">
    <property type="entry name" value="HTH-TYPE TRANSCRIPTIONAL REGULATOR"/>
    <property type="match status" value="1"/>
</dbReference>
<keyword evidence="3" id="KW-0804">Transcription</keyword>
<evidence type="ECO:0000259" key="4">
    <source>
        <dbReference type="PROSITE" id="PS50943"/>
    </source>
</evidence>
<keyword evidence="2" id="KW-0238">DNA-binding</keyword>
<dbReference type="SMART" id="SM00530">
    <property type="entry name" value="HTH_XRE"/>
    <property type="match status" value="1"/>
</dbReference>
<dbReference type="PANTHER" id="PTHR46797:SF23">
    <property type="entry name" value="HTH-TYPE TRANSCRIPTIONAL REGULATOR SUTR"/>
    <property type="match status" value="1"/>
</dbReference>
<dbReference type="GO" id="GO:0003700">
    <property type="term" value="F:DNA-binding transcription factor activity"/>
    <property type="evidence" value="ECO:0007669"/>
    <property type="project" value="TreeGrafter"/>
</dbReference>
<dbReference type="InterPro" id="IPR001387">
    <property type="entry name" value="Cro/C1-type_HTH"/>
</dbReference>
<dbReference type="EMBL" id="PNHQ01000002">
    <property type="protein sequence ID" value="PMC80480.1"/>
    <property type="molecule type" value="Genomic_DNA"/>
</dbReference>
<evidence type="ECO:0000256" key="1">
    <source>
        <dbReference type="ARBA" id="ARBA00023015"/>
    </source>
</evidence>
<dbReference type="GO" id="GO:0003677">
    <property type="term" value="F:DNA binding"/>
    <property type="evidence" value="ECO:0007669"/>
    <property type="project" value="UniProtKB-KW"/>
</dbReference>
<dbReference type="InterPro" id="IPR010982">
    <property type="entry name" value="Lambda_DNA-bd_dom_sf"/>
</dbReference>
<dbReference type="Pfam" id="PF01381">
    <property type="entry name" value="HTH_3"/>
    <property type="match status" value="1"/>
</dbReference>
<gene>
    <name evidence="5" type="ORF">CJ191_01340</name>
</gene>
<dbReference type="SUPFAM" id="SSF47413">
    <property type="entry name" value="lambda repressor-like DNA-binding domains"/>
    <property type="match status" value="1"/>
</dbReference>
<reference evidence="5 6" key="1">
    <citation type="submission" date="2017-09" db="EMBL/GenBank/DDBJ databases">
        <title>Bacterial strain isolated from the female urinary microbiota.</title>
        <authorList>
            <person name="Thomas-White K."/>
            <person name="Kumar N."/>
            <person name="Forster S."/>
            <person name="Putonti C."/>
            <person name="Lawley T."/>
            <person name="Wolfe A.J."/>
        </authorList>
    </citation>
    <scope>NUCLEOTIDE SEQUENCE [LARGE SCALE GENOMIC DNA]</scope>
    <source>
        <strain evidence="5 6">UMB0240</strain>
    </source>
</reference>
<feature type="domain" description="HTH cro/C1-type" evidence="4">
    <location>
        <begin position="10"/>
        <end position="65"/>
    </location>
</feature>
<evidence type="ECO:0000256" key="2">
    <source>
        <dbReference type="ARBA" id="ARBA00023125"/>
    </source>
</evidence>
<dbReference type="InterPro" id="IPR050807">
    <property type="entry name" value="TransReg_Diox_bact_type"/>
</dbReference>
<accession>A0A2N6UFY7</accession>
<dbReference type="Proteomes" id="UP000235701">
    <property type="component" value="Unassembled WGS sequence"/>
</dbReference>
<organism evidence="5 6">
    <name type="scientific">Aerococcus viridans</name>
    <dbReference type="NCBI Taxonomy" id="1377"/>
    <lineage>
        <taxon>Bacteria</taxon>
        <taxon>Bacillati</taxon>
        <taxon>Bacillota</taxon>
        <taxon>Bacilli</taxon>
        <taxon>Lactobacillales</taxon>
        <taxon>Aerococcaceae</taxon>
        <taxon>Aerococcus</taxon>
    </lineage>
</organism>
<dbReference type="Gene3D" id="1.10.260.40">
    <property type="entry name" value="lambda repressor-like DNA-binding domains"/>
    <property type="match status" value="1"/>
</dbReference>
<dbReference type="AlphaFoldDB" id="A0A2N6UFY7"/>
<evidence type="ECO:0000313" key="5">
    <source>
        <dbReference type="EMBL" id="PMC80480.1"/>
    </source>
</evidence>
<evidence type="ECO:0000313" key="6">
    <source>
        <dbReference type="Proteomes" id="UP000235701"/>
    </source>
</evidence>
<sequence length="68" mass="7762">MTVKTTSYKIKEFREEKGWSQEELANKSNVSRSIISELETGKRIATGTVTLMKIAKALEVPMREIFLN</sequence>
<keyword evidence="6" id="KW-1185">Reference proteome</keyword>
<dbReference type="RefSeq" id="WP_102198755.1">
    <property type="nucleotide sequence ID" value="NZ_PNHQ01000002.1"/>
</dbReference>
<dbReference type="PROSITE" id="PS50943">
    <property type="entry name" value="HTH_CROC1"/>
    <property type="match status" value="1"/>
</dbReference>
<protein>
    <submittedName>
        <fullName evidence="5">Transcriptional regulator</fullName>
    </submittedName>
</protein>
<dbReference type="GO" id="GO:0005829">
    <property type="term" value="C:cytosol"/>
    <property type="evidence" value="ECO:0007669"/>
    <property type="project" value="TreeGrafter"/>
</dbReference>
<dbReference type="CDD" id="cd00093">
    <property type="entry name" value="HTH_XRE"/>
    <property type="match status" value="1"/>
</dbReference>
<comment type="caution">
    <text evidence="5">The sequence shown here is derived from an EMBL/GenBank/DDBJ whole genome shotgun (WGS) entry which is preliminary data.</text>
</comment>
<dbReference type="OrthoDB" id="2475196at2"/>
<keyword evidence="1" id="KW-0805">Transcription regulation</keyword>
<evidence type="ECO:0000256" key="3">
    <source>
        <dbReference type="ARBA" id="ARBA00023163"/>
    </source>
</evidence>